<reference evidence="7" key="2">
    <citation type="submission" date="2021-02" db="EMBL/GenBank/DDBJ databases">
        <title>Aspergillus puulaauensis MK2 genome sequence.</title>
        <authorList>
            <person name="Futagami T."/>
            <person name="Mori K."/>
            <person name="Kadooka C."/>
            <person name="Tanaka T."/>
        </authorList>
    </citation>
    <scope>NUCLEOTIDE SEQUENCE</scope>
    <source>
        <strain evidence="7">MK2</strain>
    </source>
</reference>
<feature type="region of interest" description="Disordered" evidence="5">
    <location>
        <begin position="65"/>
        <end position="129"/>
    </location>
</feature>
<dbReference type="Proteomes" id="UP000654913">
    <property type="component" value="Chromosome 8"/>
</dbReference>
<accession>A0A7R7XXT9</accession>
<dbReference type="GeneID" id="64979702"/>
<keyword evidence="4" id="KW-0539">Nucleus</keyword>
<name>A0A7R7XXT9_9EURO</name>
<evidence type="ECO:0000256" key="2">
    <source>
        <dbReference type="ARBA" id="ARBA00023125"/>
    </source>
</evidence>
<keyword evidence="8" id="KW-1185">Reference proteome</keyword>
<organism evidence="7 8">
    <name type="scientific">Aspergillus puulaauensis</name>
    <dbReference type="NCBI Taxonomy" id="1220207"/>
    <lineage>
        <taxon>Eukaryota</taxon>
        <taxon>Fungi</taxon>
        <taxon>Dikarya</taxon>
        <taxon>Ascomycota</taxon>
        <taxon>Pezizomycotina</taxon>
        <taxon>Eurotiomycetes</taxon>
        <taxon>Eurotiomycetidae</taxon>
        <taxon>Eurotiales</taxon>
        <taxon>Aspergillaceae</taxon>
        <taxon>Aspergillus</taxon>
    </lineage>
</organism>
<dbReference type="OrthoDB" id="5069333at2759"/>
<protein>
    <recommendedName>
        <fullName evidence="6">Zn(2)-C6 fungal-type domain-containing protein</fullName>
    </recommendedName>
</protein>
<evidence type="ECO:0000256" key="3">
    <source>
        <dbReference type="ARBA" id="ARBA00023163"/>
    </source>
</evidence>
<dbReference type="PRINTS" id="PR00755">
    <property type="entry name" value="AFLATOXINBRP"/>
</dbReference>
<dbReference type="CDD" id="cd00067">
    <property type="entry name" value="GAL4"/>
    <property type="match status" value="1"/>
</dbReference>
<evidence type="ECO:0000256" key="1">
    <source>
        <dbReference type="ARBA" id="ARBA00023015"/>
    </source>
</evidence>
<sequence length="378" mass="41979">MNVNVAADSLNFETSALDPASWSRLRRSCDACLTSKVKCSQDIPSCGRCRRLSAPCRYSPLRAVGRPRKRPCTTSTNESSRAYEERSARSRGAPNGEGQRTLISLDQGHQILPSDGSFGDSGSVNTNTAGQVEFTMPGLWNPADELPSFIGGFSPVMQAHDLSYFLDQDVDLSSSLAAPVQPIQFQPDIISTLETTSTTQPQPQTRPKTDCRSKCFAALLQQMLSLRESLPETSQQYVDEVLHMMREMSMHQSQIRNCAKCSGNRSSLLLLAAVTERIVQMLDHIFDRKAQEDAQTSPRPSHITLHVGCVKLDDETRDPFLKTLLALRLKKLAAAMEELQRSIVSRPTDPIYLASQLVLDHSVQRVGYLRGQIQLWRG</sequence>
<evidence type="ECO:0000313" key="7">
    <source>
        <dbReference type="EMBL" id="BCS29705.1"/>
    </source>
</evidence>
<dbReference type="SUPFAM" id="SSF57701">
    <property type="entry name" value="Zn2/Cys6 DNA-binding domain"/>
    <property type="match status" value="1"/>
</dbReference>
<feature type="compositionally biased region" description="Polar residues" evidence="5">
    <location>
        <begin position="120"/>
        <end position="129"/>
    </location>
</feature>
<dbReference type="RefSeq" id="XP_041561891.1">
    <property type="nucleotide sequence ID" value="XM_041696241.1"/>
</dbReference>
<dbReference type="GO" id="GO:0008270">
    <property type="term" value="F:zinc ion binding"/>
    <property type="evidence" value="ECO:0007669"/>
    <property type="project" value="InterPro"/>
</dbReference>
<dbReference type="GO" id="GO:0000981">
    <property type="term" value="F:DNA-binding transcription factor activity, RNA polymerase II-specific"/>
    <property type="evidence" value="ECO:0007669"/>
    <property type="project" value="InterPro"/>
</dbReference>
<dbReference type="EMBL" id="AP024450">
    <property type="protein sequence ID" value="BCS29705.1"/>
    <property type="molecule type" value="Genomic_DNA"/>
</dbReference>
<dbReference type="Gene3D" id="4.10.240.10">
    <property type="entry name" value="Zn(2)-C6 fungal-type DNA-binding domain"/>
    <property type="match status" value="1"/>
</dbReference>
<dbReference type="Pfam" id="PF00172">
    <property type="entry name" value="Zn_clus"/>
    <property type="match status" value="1"/>
</dbReference>
<feature type="domain" description="Zn(2)-C6 fungal-type" evidence="6">
    <location>
        <begin position="28"/>
        <end position="58"/>
    </location>
</feature>
<dbReference type="GO" id="GO:0003677">
    <property type="term" value="F:DNA binding"/>
    <property type="evidence" value="ECO:0007669"/>
    <property type="project" value="UniProtKB-KW"/>
</dbReference>
<dbReference type="AlphaFoldDB" id="A0A7R7XXT9"/>
<dbReference type="PROSITE" id="PS50048">
    <property type="entry name" value="ZN2_CY6_FUNGAL_2"/>
    <property type="match status" value="1"/>
</dbReference>
<proteinExistence type="predicted"/>
<evidence type="ECO:0000259" key="6">
    <source>
        <dbReference type="PROSITE" id="PS50048"/>
    </source>
</evidence>
<evidence type="ECO:0000256" key="5">
    <source>
        <dbReference type="SAM" id="MobiDB-lite"/>
    </source>
</evidence>
<keyword evidence="1" id="KW-0805">Transcription regulation</keyword>
<evidence type="ECO:0000256" key="4">
    <source>
        <dbReference type="ARBA" id="ARBA00023242"/>
    </source>
</evidence>
<dbReference type="SMART" id="SM00066">
    <property type="entry name" value="GAL4"/>
    <property type="match status" value="1"/>
</dbReference>
<gene>
    <name evidence="7" type="ORF">APUU_80008A</name>
</gene>
<dbReference type="InterPro" id="IPR036864">
    <property type="entry name" value="Zn2-C6_fun-type_DNA-bd_sf"/>
</dbReference>
<dbReference type="KEGG" id="apuu:APUU_80008A"/>
<evidence type="ECO:0000313" key="8">
    <source>
        <dbReference type="Proteomes" id="UP000654913"/>
    </source>
</evidence>
<keyword evidence="3" id="KW-0804">Transcription</keyword>
<dbReference type="InterPro" id="IPR001138">
    <property type="entry name" value="Zn2Cys6_DnaBD"/>
</dbReference>
<reference evidence="7" key="1">
    <citation type="submission" date="2021-01" db="EMBL/GenBank/DDBJ databases">
        <authorList>
            <consortium name="Aspergillus puulaauensis MK2 genome sequencing consortium"/>
            <person name="Kazuki M."/>
            <person name="Futagami T."/>
        </authorList>
    </citation>
    <scope>NUCLEOTIDE SEQUENCE</scope>
    <source>
        <strain evidence="7">MK2</strain>
    </source>
</reference>
<keyword evidence="2" id="KW-0238">DNA-binding</keyword>